<dbReference type="InterPro" id="IPR052739">
    <property type="entry name" value="FAAH2"/>
</dbReference>
<evidence type="ECO:0000259" key="1">
    <source>
        <dbReference type="Pfam" id="PF01425"/>
    </source>
</evidence>
<dbReference type="InterPro" id="IPR023631">
    <property type="entry name" value="Amidase_dom"/>
</dbReference>
<dbReference type="PANTHER" id="PTHR43372:SF4">
    <property type="entry name" value="FATTY-ACID AMIDE HYDROLASE 2"/>
    <property type="match status" value="1"/>
</dbReference>
<dbReference type="SUPFAM" id="SSF75304">
    <property type="entry name" value="Amidase signature (AS) enzymes"/>
    <property type="match status" value="1"/>
</dbReference>
<accession>A0A934NLX5</accession>
<dbReference type="Proteomes" id="UP000655868">
    <property type="component" value="Unassembled WGS sequence"/>
</dbReference>
<dbReference type="InterPro" id="IPR036928">
    <property type="entry name" value="AS_sf"/>
</dbReference>
<dbReference type="GO" id="GO:0012505">
    <property type="term" value="C:endomembrane system"/>
    <property type="evidence" value="ECO:0007669"/>
    <property type="project" value="TreeGrafter"/>
</dbReference>
<dbReference type="AlphaFoldDB" id="A0A934NLX5"/>
<name>A0A934NLX5_9NOCA</name>
<organism evidence="2 3">
    <name type="scientific">Antrihabitans stalagmiti</name>
    <dbReference type="NCBI Taxonomy" id="2799499"/>
    <lineage>
        <taxon>Bacteria</taxon>
        <taxon>Bacillati</taxon>
        <taxon>Actinomycetota</taxon>
        <taxon>Actinomycetes</taxon>
        <taxon>Mycobacteriales</taxon>
        <taxon>Nocardiaceae</taxon>
        <taxon>Antrihabitans</taxon>
    </lineage>
</organism>
<protein>
    <submittedName>
        <fullName evidence="2">Amidase</fullName>
    </submittedName>
</protein>
<keyword evidence="3" id="KW-1185">Reference proteome</keyword>
<dbReference type="RefSeq" id="WP_199701478.1">
    <property type="nucleotide sequence ID" value="NZ_JAEMNV010000001.1"/>
</dbReference>
<feature type="domain" description="Amidase" evidence="1">
    <location>
        <begin position="339"/>
        <end position="439"/>
    </location>
</feature>
<dbReference type="EMBL" id="JAEMNV010000001">
    <property type="protein sequence ID" value="MBJ8337661.1"/>
    <property type="molecule type" value="Genomic_DNA"/>
</dbReference>
<evidence type="ECO:0000313" key="3">
    <source>
        <dbReference type="Proteomes" id="UP000655868"/>
    </source>
</evidence>
<comment type="caution">
    <text evidence="2">The sequence shown here is derived from an EMBL/GenBank/DDBJ whole genome shotgun (WGS) entry which is preliminary data.</text>
</comment>
<dbReference type="Gene3D" id="3.90.1300.10">
    <property type="entry name" value="Amidase signature (AS) domain"/>
    <property type="match status" value="1"/>
</dbReference>
<evidence type="ECO:0000313" key="2">
    <source>
        <dbReference type="EMBL" id="MBJ8337661.1"/>
    </source>
</evidence>
<gene>
    <name evidence="2" type="ORF">JGU71_02065</name>
</gene>
<sequence length="454" mass="48033">MTDILSFDATDIADLIRRKEASSRDITTQLLDRISAVDPGINAVIASRAESALSEADAADAATARGDILGPLHGVPMTVKESFDVAGMATTWGNPAFEGIVTERDSTVVTRLKAAGAIIVGKTNLSFMLSDLQSANPLYGVTNNPLAPDRTPGGSSGGAAAALVARMSFLEFGTDLSGSIRNPASFCGVFGLRPTSETVPSTGMAPPGPADVPVGMMHLPAVGPLARSARDLRLALSVTAGPENSEAHAYSWHLPAPRHRRLQDFRVGYVLDDPTAPVSGEITARLTETVDTLRTLGCQVVEGWPSGIDPAQLFEDFGFQVEEFFCLDGEGGVSHRDFVVAENRRLTVRAAWARYFETIDVFLCPSSIASAFPHETRSFGDRTVTTDRGVRPYHELFFWTAAATYAGLPAASAPVGLASDGLPVGVQIIGPHYEDDTVLTFAELGPFTAATLPG</sequence>
<dbReference type="Pfam" id="PF01425">
    <property type="entry name" value="Amidase"/>
    <property type="match status" value="2"/>
</dbReference>
<reference evidence="2" key="1">
    <citation type="submission" date="2020-12" db="EMBL/GenBank/DDBJ databases">
        <title>Antrihabitans popcorni sp. nov. and Antrihabitans auranticaus sp. nov., isolated from a larva cave.</title>
        <authorList>
            <person name="Lee S.D."/>
            <person name="Kim I.S."/>
        </authorList>
    </citation>
    <scope>NUCLEOTIDE SEQUENCE</scope>
    <source>
        <strain evidence="2">YC3-6</strain>
    </source>
</reference>
<dbReference type="PANTHER" id="PTHR43372">
    <property type="entry name" value="FATTY-ACID AMIDE HYDROLASE"/>
    <property type="match status" value="1"/>
</dbReference>
<proteinExistence type="predicted"/>
<feature type="domain" description="Amidase" evidence="1">
    <location>
        <begin position="25"/>
        <end position="304"/>
    </location>
</feature>